<organism evidence="1 2">
    <name type="scientific">Gymnopilus dilepis</name>
    <dbReference type="NCBI Taxonomy" id="231916"/>
    <lineage>
        <taxon>Eukaryota</taxon>
        <taxon>Fungi</taxon>
        <taxon>Dikarya</taxon>
        <taxon>Basidiomycota</taxon>
        <taxon>Agaricomycotina</taxon>
        <taxon>Agaricomycetes</taxon>
        <taxon>Agaricomycetidae</taxon>
        <taxon>Agaricales</taxon>
        <taxon>Agaricineae</taxon>
        <taxon>Hymenogastraceae</taxon>
        <taxon>Gymnopilus</taxon>
    </lineage>
</organism>
<dbReference type="InParanoid" id="A0A409YXN3"/>
<evidence type="ECO:0000313" key="1">
    <source>
        <dbReference type="EMBL" id="PPR07776.1"/>
    </source>
</evidence>
<name>A0A409YXN3_9AGAR</name>
<accession>A0A409YXN3</accession>
<dbReference type="AlphaFoldDB" id="A0A409YXN3"/>
<gene>
    <name evidence="1" type="ORF">CVT26_014764</name>
</gene>
<dbReference type="Proteomes" id="UP000284706">
    <property type="component" value="Unassembled WGS sequence"/>
</dbReference>
<protein>
    <submittedName>
        <fullName evidence="1">Uncharacterized protein</fullName>
    </submittedName>
</protein>
<evidence type="ECO:0000313" key="2">
    <source>
        <dbReference type="Proteomes" id="UP000284706"/>
    </source>
</evidence>
<sequence length="190" mass="19845">MGPELAGPFESSMVATTIGATSGVGAGLTSRGWRHRRIRLRVPAAAARVLTVLVLSMRARATSAFGLRSPTCNRGVAPPPAALAEGDTRVGARCLNDKAAVAKHERLSYESLRAGPGLRVPDVEVGRSSCAGLRVVDDPDRTVKVKVGGEGRALHQGCLHLLGGGPRIIVLPIARLPAIVGDITNAKIRR</sequence>
<keyword evidence="2" id="KW-1185">Reference proteome</keyword>
<proteinExistence type="predicted"/>
<reference evidence="1 2" key="1">
    <citation type="journal article" date="2018" name="Evol. Lett.">
        <title>Horizontal gene cluster transfer increased hallucinogenic mushroom diversity.</title>
        <authorList>
            <person name="Reynolds H.T."/>
            <person name="Vijayakumar V."/>
            <person name="Gluck-Thaler E."/>
            <person name="Korotkin H.B."/>
            <person name="Matheny P.B."/>
            <person name="Slot J.C."/>
        </authorList>
    </citation>
    <scope>NUCLEOTIDE SEQUENCE [LARGE SCALE GENOMIC DNA]</scope>
    <source>
        <strain evidence="1 2">SRW20</strain>
    </source>
</reference>
<dbReference type="EMBL" id="NHYE01000002">
    <property type="protein sequence ID" value="PPR07776.1"/>
    <property type="molecule type" value="Genomic_DNA"/>
</dbReference>
<comment type="caution">
    <text evidence="1">The sequence shown here is derived from an EMBL/GenBank/DDBJ whole genome shotgun (WGS) entry which is preliminary data.</text>
</comment>